<feature type="transmembrane region" description="Helical" evidence="17">
    <location>
        <begin position="70"/>
        <end position="93"/>
    </location>
</feature>
<dbReference type="AlphaFoldDB" id="A0A482XSZ7"/>
<dbReference type="PANTHER" id="PTHR24300">
    <property type="entry name" value="CYTOCHROME P450 508A4-RELATED"/>
    <property type="match status" value="1"/>
</dbReference>
<keyword evidence="17" id="KW-1133">Transmembrane helix</keyword>
<evidence type="ECO:0008006" key="20">
    <source>
        <dbReference type="Google" id="ProtNLM"/>
    </source>
</evidence>
<dbReference type="CDD" id="cd20651">
    <property type="entry name" value="CYP15A1-like"/>
    <property type="match status" value="1"/>
</dbReference>
<protein>
    <recommendedName>
        <fullName evidence="20">Cytochrome P450</fullName>
    </recommendedName>
</protein>
<dbReference type="EMBL" id="QKKF02002849">
    <property type="protein sequence ID" value="RZF48061.1"/>
    <property type="molecule type" value="Genomic_DNA"/>
</dbReference>
<feature type="binding site" description="axial binding residue" evidence="14">
    <location>
        <position position="593"/>
    </location>
    <ligand>
        <name>heme</name>
        <dbReference type="ChEBI" id="CHEBI:30413"/>
    </ligand>
    <ligandPart>
        <name>Fe</name>
        <dbReference type="ChEBI" id="CHEBI:18248"/>
    </ligandPart>
</feature>
<dbReference type="GO" id="GO:0006805">
    <property type="term" value="P:xenobiotic metabolic process"/>
    <property type="evidence" value="ECO:0007669"/>
    <property type="project" value="TreeGrafter"/>
</dbReference>
<dbReference type="GO" id="GO:0005506">
    <property type="term" value="F:iron ion binding"/>
    <property type="evidence" value="ECO:0007669"/>
    <property type="project" value="InterPro"/>
</dbReference>
<feature type="region of interest" description="Disordered" evidence="16">
    <location>
        <begin position="22"/>
        <end position="58"/>
    </location>
</feature>
<evidence type="ECO:0000256" key="6">
    <source>
        <dbReference type="ARBA" id="ARBA00022617"/>
    </source>
</evidence>
<evidence type="ECO:0000256" key="11">
    <source>
        <dbReference type="ARBA" id="ARBA00023004"/>
    </source>
</evidence>
<dbReference type="FunFam" id="1.10.630.10:FF:000238">
    <property type="entry name" value="Cytochrome P450 2A6"/>
    <property type="match status" value="1"/>
</dbReference>
<gene>
    <name evidence="18" type="ORF">LSTR_LSTR002127</name>
</gene>
<evidence type="ECO:0000256" key="17">
    <source>
        <dbReference type="SAM" id="Phobius"/>
    </source>
</evidence>
<dbReference type="FunCoup" id="A0A482XSZ7">
    <property type="interactions" value="1"/>
</dbReference>
<comment type="similarity">
    <text evidence="5 15">Belongs to the cytochrome P450 family.</text>
</comment>
<evidence type="ECO:0000256" key="13">
    <source>
        <dbReference type="ARBA" id="ARBA00023136"/>
    </source>
</evidence>
<evidence type="ECO:0000256" key="1">
    <source>
        <dbReference type="ARBA" id="ARBA00001971"/>
    </source>
</evidence>
<dbReference type="InterPro" id="IPR002401">
    <property type="entry name" value="Cyt_P450_E_grp-I"/>
</dbReference>
<keyword evidence="13 17" id="KW-0472">Membrane</keyword>
<dbReference type="GO" id="GO:0006082">
    <property type="term" value="P:organic acid metabolic process"/>
    <property type="evidence" value="ECO:0007669"/>
    <property type="project" value="TreeGrafter"/>
</dbReference>
<dbReference type="Pfam" id="PF00067">
    <property type="entry name" value="p450"/>
    <property type="match status" value="1"/>
</dbReference>
<keyword evidence="19" id="KW-1185">Reference proteome</keyword>
<reference evidence="18 19" key="1">
    <citation type="journal article" date="2017" name="Gigascience">
        <title>Genome sequence of the small brown planthopper, Laodelphax striatellus.</title>
        <authorList>
            <person name="Zhu J."/>
            <person name="Jiang F."/>
            <person name="Wang X."/>
            <person name="Yang P."/>
            <person name="Bao Y."/>
            <person name="Zhao W."/>
            <person name="Wang W."/>
            <person name="Lu H."/>
            <person name="Wang Q."/>
            <person name="Cui N."/>
            <person name="Li J."/>
            <person name="Chen X."/>
            <person name="Luo L."/>
            <person name="Yu J."/>
            <person name="Kang L."/>
            <person name="Cui F."/>
        </authorList>
    </citation>
    <scope>NUCLEOTIDE SEQUENCE [LARGE SCALE GENOMIC DNA]</scope>
    <source>
        <strain evidence="18">Lst14</strain>
    </source>
</reference>
<feature type="transmembrane region" description="Helical" evidence="17">
    <location>
        <begin position="105"/>
        <end position="123"/>
    </location>
</feature>
<keyword evidence="10 15" id="KW-0560">Oxidoreductase</keyword>
<evidence type="ECO:0000256" key="5">
    <source>
        <dbReference type="ARBA" id="ARBA00010617"/>
    </source>
</evidence>
<dbReference type="GO" id="GO:0020037">
    <property type="term" value="F:heme binding"/>
    <property type="evidence" value="ECO:0007669"/>
    <property type="project" value="InterPro"/>
</dbReference>
<keyword evidence="11 14" id="KW-0408">Iron</keyword>
<dbReference type="PRINTS" id="PR00463">
    <property type="entry name" value="EP450I"/>
</dbReference>
<evidence type="ECO:0000256" key="3">
    <source>
        <dbReference type="ARBA" id="ARBA00004174"/>
    </source>
</evidence>
<dbReference type="GO" id="GO:0008395">
    <property type="term" value="F:steroid hydroxylase activity"/>
    <property type="evidence" value="ECO:0007669"/>
    <property type="project" value="TreeGrafter"/>
</dbReference>
<comment type="function">
    <text evidence="2">May be involved in the metabolism of insect hormones and in the breakdown of synthetic insecticides.</text>
</comment>
<dbReference type="SMR" id="A0A482XSZ7"/>
<dbReference type="GO" id="GO:0005789">
    <property type="term" value="C:endoplasmic reticulum membrane"/>
    <property type="evidence" value="ECO:0007669"/>
    <property type="project" value="UniProtKB-SubCell"/>
</dbReference>
<comment type="cofactor">
    <cofactor evidence="1 14">
        <name>heme</name>
        <dbReference type="ChEBI" id="CHEBI:30413"/>
    </cofactor>
</comment>
<comment type="subcellular location">
    <subcellularLocation>
        <location evidence="4">Endoplasmic reticulum membrane</location>
        <topology evidence="4">Peripheral membrane protein</topology>
    </subcellularLocation>
    <subcellularLocation>
        <location evidence="3">Microsome membrane</location>
        <topology evidence="3">Peripheral membrane protein</topology>
    </subcellularLocation>
</comment>
<accession>A0A482XSZ7</accession>
<dbReference type="OrthoDB" id="1055148at2759"/>
<keyword evidence="9" id="KW-0492">Microsome</keyword>
<feature type="compositionally biased region" description="Acidic residues" evidence="16">
    <location>
        <begin position="42"/>
        <end position="57"/>
    </location>
</feature>
<feature type="transmembrane region" description="Helical" evidence="17">
    <location>
        <begin position="144"/>
        <end position="165"/>
    </location>
</feature>
<keyword evidence="6 14" id="KW-0349">Heme</keyword>
<keyword evidence="7 14" id="KW-0479">Metal-binding</keyword>
<evidence type="ECO:0000256" key="4">
    <source>
        <dbReference type="ARBA" id="ARBA00004406"/>
    </source>
</evidence>
<dbReference type="PROSITE" id="PS00086">
    <property type="entry name" value="CYTOCHROME_P450"/>
    <property type="match status" value="1"/>
</dbReference>
<dbReference type="InterPro" id="IPR017972">
    <property type="entry name" value="Cyt_P450_CS"/>
</dbReference>
<dbReference type="InterPro" id="IPR001128">
    <property type="entry name" value="Cyt_P450"/>
</dbReference>
<dbReference type="InterPro" id="IPR050182">
    <property type="entry name" value="Cytochrome_P450_fam2"/>
</dbReference>
<evidence type="ECO:0000256" key="9">
    <source>
        <dbReference type="ARBA" id="ARBA00022848"/>
    </source>
</evidence>
<evidence type="ECO:0000256" key="10">
    <source>
        <dbReference type="ARBA" id="ARBA00023002"/>
    </source>
</evidence>
<dbReference type="InParanoid" id="A0A482XSZ7"/>
<comment type="caution">
    <text evidence="18">The sequence shown here is derived from an EMBL/GenBank/DDBJ whole genome shotgun (WGS) entry which is preliminary data.</text>
</comment>
<evidence type="ECO:0000256" key="8">
    <source>
        <dbReference type="ARBA" id="ARBA00022824"/>
    </source>
</evidence>
<keyword evidence="8" id="KW-0256">Endoplasmic reticulum</keyword>
<keyword evidence="17" id="KW-0812">Transmembrane</keyword>
<evidence type="ECO:0000256" key="7">
    <source>
        <dbReference type="ARBA" id="ARBA00022723"/>
    </source>
</evidence>
<evidence type="ECO:0000256" key="14">
    <source>
        <dbReference type="PIRSR" id="PIRSR602401-1"/>
    </source>
</evidence>
<dbReference type="Proteomes" id="UP000291343">
    <property type="component" value="Unassembled WGS sequence"/>
</dbReference>
<evidence type="ECO:0000256" key="2">
    <source>
        <dbReference type="ARBA" id="ARBA00003690"/>
    </source>
</evidence>
<evidence type="ECO:0000256" key="16">
    <source>
        <dbReference type="SAM" id="MobiDB-lite"/>
    </source>
</evidence>
<dbReference type="Gene3D" id="1.10.630.10">
    <property type="entry name" value="Cytochrome P450"/>
    <property type="match status" value="1"/>
</dbReference>
<dbReference type="STRING" id="195883.A0A482XSZ7"/>
<dbReference type="PRINTS" id="PR00385">
    <property type="entry name" value="P450"/>
</dbReference>
<sequence>MKLRKIRDTITRLSDKKVQLVDMEKEEKEEEEEKKIKKKEEVAEEEVEKEEVEEEEKKEERWKKKKKLKLIKYTEITLSVLLIATSIGVDAQWGSMGNGMNNGMGMGYPMNGMGMGMPMNNYPRMPMMSMMPYPGMNNMRNGNGMMGTMWLAVVLFVFILGLLAYLDTKKPPNFPPGPPWLPVIGSGMAIYKIRKYLKNKGSFFSHATTEMAKEYGPLVGLRVGKDRQVVCCYQAVKEMLFNEDIDGRPTGPFWEIRTWGSRKGLLVTDEDFWAEQRRFVLRHLKEFGYGRRTMSGLVEEEALQMVALFKQRIEGEKKQKGVVMEMNEAFGIFILNTLWTMLAGIRYNPDDKELKTLQCLLDDLFKSISMVGALFSQFPVLMTVAPEFSGYSKFVNIHQQIWIFLNNELENHKKTFKKDSPRDLMDVYLQMLDSEERKPSFSETQLLAICMDLFMAGSETTSKTLGFGFLYMLLHPEIQDKAYEEIVRVIGRDRLPLLSDRPNMPYVEAIVLESLRMFMGRAVAIPHRALRDTKLMGYYIPKDTMVVANISSLLMDEEFWKDPQEFRPERFIKDGKVCMPERFIPFGLGKHRCMGETLAKSNVFVFTATLLQNFEFRVPEGEEPPSPVGVDGVTPSPGLYHAYITARPHCK</sequence>
<organism evidence="18 19">
    <name type="scientific">Laodelphax striatellus</name>
    <name type="common">Small brown planthopper</name>
    <name type="synonym">Delphax striatella</name>
    <dbReference type="NCBI Taxonomy" id="195883"/>
    <lineage>
        <taxon>Eukaryota</taxon>
        <taxon>Metazoa</taxon>
        <taxon>Ecdysozoa</taxon>
        <taxon>Arthropoda</taxon>
        <taxon>Hexapoda</taxon>
        <taxon>Insecta</taxon>
        <taxon>Pterygota</taxon>
        <taxon>Neoptera</taxon>
        <taxon>Paraneoptera</taxon>
        <taxon>Hemiptera</taxon>
        <taxon>Auchenorrhyncha</taxon>
        <taxon>Fulgoroidea</taxon>
        <taxon>Delphacidae</taxon>
        <taxon>Criomorphinae</taxon>
        <taxon>Laodelphax</taxon>
    </lineage>
</organism>
<dbReference type="SUPFAM" id="SSF48264">
    <property type="entry name" value="Cytochrome P450"/>
    <property type="match status" value="1"/>
</dbReference>
<name>A0A482XSZ7_LAOST</name>
<dbReference type="InterPro" id="IPR036396">
    <property type="entry name" value="Cyt_P450_sf"/>
</dbReference>
<evidence type="ECO:0000256" key="15">
    <source>
        <dbReference type="RuleBase" id="RU000461"/>
    </source>
</evidence>
<dbReference type="GO" id="GO:0016712">
    <property type="term" value="F:oxidoreductase activity, acting on paired donors, with incorporation or reduction of molecular oxygen, reduced flavin or flavoprotein as one donor, and incorporation of one atom of oxygen"/>
    <property type="evidence" value="ECO:0007669"/>
    <property type="project" value="TreeGrafter"/>
</dbReference>
<proteinExistence type="inferred from homology"/>
<evidence type="ECO:0000313" key="19">
    <source>
        <dbReference type="Proteomes" id="UP000291343"/>
    </source>
</evidence>
<dbReference type="PANTHER" id="PTHR24300:SF376">
    <property type="entry name" value="CYTOCHROME P450 15A1"/>
    <property type="match status" value="1"/>
</dbReference>
<evidence type="ECO:0000256" key="12">
    <source>
        <dbReference type="ARBA" id="ARBA00023033"/>
    </source>
</evidence>
<evidence type="ECO:0000313" key="18">
    <source>
        <dbReference type="EMBL" id="RZF48061.1"/>
    </source>
</evidence>
<keyword evidence="12 15" id="KW-0503">Monooxygenase</keyword>